<protein>
    <submittedName>
        <fullName evidence="1">Uncharacterized protein</fullName>
    </submittedName>
</protein>
<proteinExistence type="predicted"/>
<name>A0A498RDX9_9FIRM</name>
<dbReference type="AlphaFoldDB" id="A0A498RDX9"/>
<organism evidence="1 2">
    <name type="scientific">Lucifera butyrica</name>
    <dbReference type="NCBI Taxonomy" id="1351585"/>
    <lineage>
        <taxon>Bacteria</taxon>
        <taxon>Bacillati</taxon>
        <taxon>Bacillota</taxon>
        <taxon>Negativicutes</taxon>
        <taxon>Veillonellales</taxon>
        <taxon>Veillonellaceae</taxon>
        <taxon>Lucifera</taxon>
    </lineage>
</organism>
<evidence type="ECO:0000313" key="1">
    <source>
        <dbReference type="EMBL" id="VBB09030.1"/>
    </source>
</evidence>
<gene>
    <name evidence="1" type="ORF">LUCI_4316</name>
</gene>
<dbReference type="EMBL" id="UPPP01000105">
    <property type="protein sequence ID" value="VBB09030.1"/>
    <property type="molecule type" value="Genomic_DNA"/>
</dbReference>
<reference evidence="1 2" key="1">
    <citation type="submission" date="2018-06" db="EMBL/GenBank/DDBJ databases">
        <authorList>
            <person name="Strepis N."/>
        </authorList>
    </citation>
    <scope>NUCLEOTIDE SEQUENCE [LARGE SCALE GENOMIC DNA]</scope>
    <source>
        <strain evidence="1">LUCI</strain>
    </source>
</reference>
<accession>A0A498RDX9</accession>
<keyword evidence="2" id="KW-1185">Reference proteome</keyword>
<dbReference type="Proteomes" id="UP000277811">
    <property type="component" value="Unassembled WGS sequence"/>
</dbReference>
<sequence length="198" mass="22287">MIDQEKIVQDFIAAETASWLEEDLMLMQKKFSAGRPAIIHSLAAAIESLCRDAAGQQAAGCKGAGACICISFLRTNILDNIWQYRLDLYDETLFLDRTECTADWEMDFVFDPIKKLLDGWQDNFQSGLVANKIKPRHLKNVRLKLAADYHGVAIGFTQNIIAEALKNSPAYQELNKAPGFAIVMGEYCDQTKLIYEEE</sequence>
<dbReference type="RefSeq" id="WP_122629851.1">
    <property type="nucleotide sequence ID" value="NZ_UPPP01000105.1"/>
</dbReference>
<evidence type="ECO:0000313" key="2">
    <source>
        <dbReference type="Proteomes" id="UP000277811"/>
    </source>
</evidence>
<dbReference type="OrthoDB" id="2064333at2"/>